<dbReference type="GO" id="GO:0005739">
    <property type="term" value="C:mitochondrion"/>
    <property type="evidence" value="ECO:0007669"/>
    <property type="project" value="TreeGrafter"/>
</dbReference>
<proteinExistence type="predicted"/>
<dbReference type="STRING" id="764103.G7E7C6"/>
<dbReference type="Pfam" id="PF01965">
    <property type="entry name" value="DJ-1_PfpI"/>
    <property type="match status" value="1"/>
</dbReference>
<dbReference type="SUPFAM" id="SSF52317">
    <property type="entry name" value="Class I glutamine amidotransferase-like"/>
    <property type="match status" value="1"/>
</dbReference>
<dbReference type="InterPro" id="IPR029062">
    <property type="entry name" value="Class_I_gatase-like"/>
</dbReference>
<comment type="catalytic activity">
    <reaction evidence="2">
        <text>methylglyoxal + H2O = (R)-lactate + H(+)</text>
        <dbReference type="Rhea" id="RHEA:27754"/>
        <dbReference type="ChEBI" id="CHEBI:15377"/>
        <dbReference type="ChEBI" id="CHEBI:15378"/>
        <dbReference type="ChEBI" id="CHEBI:16004"/>
        <dbReference type="ChEBI" id="CHEBI:17158"/>
        <dbReference type="EC" id="4.2.1.130"/>
    </reaction>
</comment>
<organism evidence="4 5">
    <name type="scientific">Mixia osmundae (strain CBS 9802 / IAM 14324 / JCM 22182 / KY 12970)</name>
    <dbReference type="NCBI Taxonomy" id="764103"/>
    <lineage>
        <taxon>Eukaryota</taxon>
        <taxon>Fungi</taxon>
        <taxon>Dikarya</taxon>
        <taxon>Basidiomycota</taxon>
        <taxon>Pucciniomycotina</taxon>
        <taxon>Mixiomycetes</taxon>
        <taxon>Mixiales</taxon>
        <taxon>Mixiaceae</taxon>
        <taxon>Mixia</taxon>
    </lineage>
</organism>
<dbReference type="InterPro" id="IPR050325">
    <property type="entry name" value="Prot/Nucl_acid_deglycase"/>
</dbReference>
<dbReference type="RefSeq" id="XP_014571288.1">
    <property type="nucleotide sequence ID" value="XM_014715802.1"/>
</dbReference>
<dbReference type="Gene3D" id="3.40.50.880">
    <property type="match status" value="1"/>
</dbReference>
<dbReference type="InParanoid" id="G7E7C6"/>
<reference evidence="4 5" key="2">
    <citation type="journal article" date="2012" name="Open Biol.">
        <title>Characteristics of nucleosomes and linker DNA regions on the genome of the basidiomycete Mixia osmundae revealed by mono- and dinucleosome mapping.</title>
        <authorList>
            <person name="Nishida H."/>
            <person name="Kondo S."/>
            <person name="Matsumoto T."/>
            <person name="Suzuki Y."/>
            <person name="Yoshikawa H."/>
            <person name="Taylor T.D."/>
            <person name="Sugiyama J."/>
        </authorList>
    </citation>
    <scope>NUCLEOTIDE SEQUENCE [LARGE SCALE GENOMIC DNA]</scope>
    <source>
        <strain evidence="5">CBS 9802 / IAM 14324 / JCM 22182 / KY 12970</strain>
    </source>
</reference>
<dbReference type="GO" id="GO:1903189">
    <property type="term" value="P:glyoxal metabolic process"/>
    <property type="evidence" value="ECO:0007669"/>
    <property type="project" value="TreeGrafter"/>
</dbReference>
<comment type="caution">
    <text evidence="4">The sequence shown here is derived from an EMBL/GenBank/DDBJ whole genome shotgun (WGS) entry which is preliminary data.</text>
</comment>
<gene>
    <name evidence="4" type="primary">Mo05424</name>
    <name evidence="4" type="ORF">E5Q_05424</name>
</gene>
<dbReference type="Proteomes" id="UP000009131">
    <property type="component" value="Unassembled WGS sequence"/>
</dbReference>
<evidence type="ECO:0000259" key="3">
    <source>
        <dbReference type="Pfam" id="PF01965"/>
    </source>
</evidence>
<dbReference type="EC" id="4.2.1.130" evidence="1"/>
<dbReference type="GO" id="GO:0005634">
    <property type="term" value="C:nucleus"/>
    <property type="evidence" value="ECO:0007669"/>
    <property type="project" value="TreeGrafter"/>
</dbReference>
<dbReference type="AlphaFoldDB" id="G7E7C6"/>
<dbReference type="eggNOG" id="KOG2764">
    <property type="taxonomic scope" value="Eukaryota"/>
</dbReference>
<dbReference type="InterPro" id="IPR002818">
    <property type="entry name" value="DJ-1/PfpI"/>
</dbReference>
<dbReference type="GO" id="GO:0019172">
    <property type="term" value="F:glyoxalase III activity"/>
    <property type="evidence" value="ECO:0007669"/>
    <property type="project" value="UniProtKB-EC"/>
</dbReference>
<evidence type="ECO:0000313" key="5">
    <source>
        <dbReference type="Proteomes" id="UP000009131"/>
    </source>
</evidence>
<sequence length="191" mass="20538">MSEKRVLLLVAHGSEEMEVSTPYDVLVRAGLKPLLVSVGRADKGRVELSRGLPIYVHSSLSDLRSNDLFDAVLVPGGVAGARTISSDQHVQELLKSHYEAGKIVGCICAGSLAVKTSNIARGKTITSHPSVRDQLERDYRYSDERVVVDGNLITSRGPGTALLWALTLVEAMCGKAKRDEVASPMIVSAQL</sequence>
<protein>
    <recommendedName>
        <fullName evidence="1">D-lactate dehydratase</fullName>
        <ecNumber evidence="1">4.2.1.130</ecNumber>
    </recommendedName>
</protein>
<dbReference type="CDD" id="cd03135">
    <property type="entry name" value="GATase1_DJ-1"/>
    <property type="match status" value="1"/>
</dbReference>
<dbReference type="NCBIfam" id="TIGR01383">
    <property type="entry name" value="not_thiJ"/>
    <property type="match status" value="1"/>
</dbReference>
<feature type="domain" description="DJ-1/PfpI" evidence="3">
    <location>
        <begin position="4"/>
        <end position="170"/>
    </location>
</feature>
<keyword evidence="5" id="KW-1185">Reference proteome</keyword>
<dbReference type="PANTHER" id="PTHR48094">
    <property type="entry name" value="PROTEIN/NUCLEIC ACID DEGLYCASE DJ-1-RELATED"/>
    <property type="match status" value="1"/>
</dbReference>
<evidence type="ECO:0000256" key="1">
    <source>
        <dbReference type="ARBA" id="ARBA00013134"/>
    </source>
</evidence>
<dbReference type="GO" id="GO:0006979">
    <property type="term" value="P:response to oxidative stress"/>
    <property type="evidence" value="ECO:0007669"/>
    <property type="project" value="TreeGrafter"/>
</dbReference>
<dbReference type="OrthoDB" id="543156at2759"/>
<name>G7E7C6_MIXOS</name>
<dbReference type="HOGENOM" id="CLU_000445_44_2_1"/>
<dbReference type="FunCoup" id="G7E7C6">
    <property type="interactions" value="174"/>
</dbReference>
<reference evidence="4 5" key="1">
    <citation type="journal article" date="2011" name="J. Gen. Appl. Microbiol.">
        <title>Draft genome sequencing of the enigmatic basidiomycete Mixia osmundae.</title>
        <authorList>
            <person name="Nishida H."/>
            <person name="Nagatsuka Y."/>
            <person name="Sugiyama J."/>
        </authorList>
    </citation>
    <scope>NUCLEOTIDE SEQUENCE [LARGE SCALE GENOMIC DNA]</scope>
    <source>
        <strain evidence="5">CBS 9802 / IAM 14324 / JCM 22182 / KY 12970</strain>
    </source>
</reference>
<dbReference type="InterPro" id="IPR006287">
    <property type="entry name" value="DJ-1"/>
</dbReference>
<dbReference type="OMA" id="KATCYPG"/>
<dbReference type="EMBL" id="BABT02000163">
    <property type="protein sequence ID" value="GAA98736.1"/>
    <property type="molecule type" value="Genomic_DNA"/>
</dbReference>
<accession>G7E7C6</accession>
<dbReference type="PANTHER" id="PTHR48094:SF12">
    <property type="entry name" value="PARKINSON DISEASE PROTEIN 7 HOMOLOG"/>
    <property type="match status" value="1"/>
</dbReference>
<evidence type="ECO:0000313" key="4">
    <source>
        <dbReference type="EMBL" id="GAA98736.1"/>
    </source>
</evidence>
<evidence type="ECO:0000256" key="2">
    <source>
        <dbReference type="ARBA" id="ARBA00048082"/>
    </source>
</evidence>